<sequence>MWTQPAPYISGMKPLSSLLPLNAATMLLQVSIHADEIHRSFGLYTANPDIVGFWTFRGKELVHKGRCSEIFRGRLWGMGFLEPADVVCKFVHGLPMMERLRRETQFYEGKLKPLQGAFVPRCYGAFMGQVEDRQMGCIILEYIGRPLQGMFHNLDAQTKLAIMDAAFATHSAGVRVWDWAERNILIDQNGQPRLIDFENAEDHQCGSKTRPVFGGLQPRRRELNCSQLYEICDMLRCWKPGTARPASMHIGSLTCATGAIKYLGEYRPIFAGMSPETLAASAPLHWPRDQVLVEAHRALDSHVKQYYPKGTPPWLTINREQRLFCKNRPSLPSHAARPPAEIVDPPSKEYHQSKSRKHGSRRHATKKIKFLHLRG</sequence>
<dbReference type="SUPFAM" id="SSF56112">
    <property type="entry name" value="Protein kinase-like (PK-like)"/>
    <property type="match status" value="1"/>
</dbReference>
<protein>
    <recommendedName>
        <fullName evidence="4">Protein kinase domain-containing protein</fullName>
    </recommendedName>
</protein>
<proteinExistence type="predicted"/>
<dbReference type="InterPro" id="IPR011009">
    <property type="entry name" value="Kinase-like_dom_sf"/>
</dbReference>
<dbReference type="AlphaFoldDB" id="A0A4Y9YPL7"/>
<keyword evidence="3" id="KW-1185">Reference proteome</keyword>
<evidence type="ECO:0000313" key="2">
    <source>
        <dbReference type="EMBL" id="TFY62979.1"/>
    </source>
</evidence>
<dbReference type="OrthoDB" id="3271031at2759"/>
<organism evidence="2 3">
    <name type="scientific">Dentipellis fragilis</name>
    <dbReference type="NCBI Taxonomy" id="205917"/>
    <lineage>
        <taxon>Eukaryota</taxon>
        <taxon>Fungi</taxon>
        <taxon>Dikarya</taxon>
        <taxon>Basidiomycota</taxon>
        <taxon>Agaricomycotina</taxon>
        <taxon>Agaricomycetes</taxon>
        <taxon>Russulales</taxon>
        <taxon>Hericiaceae</taxon>
        <taxon>Dentipellis</taxon>
    </lineage>
</organism>
<gene>
    <name evidence="2" type="ORF">EVG20_g6508</name>
</gene>
<evidence type="ECO:0000313" key="3">
    <source>
        <dbReference type="Proteomes" id="UP000298327"/>
    </source>
</evidence>
<evidence type="ECO:0008006" key="4">
    <source>
        <dbReference type="Google" id="ProtNLM"/>
    </source>
</evidence>
<dbReference type="EMBL" id="SEOQ01000437">
    <property type="protein sequence ID" value="TFY62979.1"/>
    <property type="molecule type" value="Genomic_DNA"/>
</dbReference>
<accession>A0A4Y9YPL7</accession>
<reference evidence="2 3" key="1">
    <citation type="submission" date="2019-02" db="EMBL/GenBank/DDBJ databases">
        <title>Genome sequencing of the rare red list fungi Dentipellis fragilis.</title>
        <authorList>
            <person name="Buettner E."/>
            <person name="Kellner H."/>
        </authorList>
    </citation>
    <scope>NUCLEOTIDE SEQUENCE [LARGE SCALE GENOMIC DNA]</scope>
    <source>
        <strain evidence="2 3">DSM 105465</strain>
    </source>
</reference>
<dbReference type="STRING" id="205917.A0A4Y9YPL7"/>
<feature type="region of interest" description="Disordered" evidence="1">
    <location>
        <begin position="329"/>
        <end position="375"/>
    </location>
</feature>
<dbReference type="Proteomes" id="UP000298327">
    <property type="component" value="Unassembled WGS sequence"/>
</dbReference>
<comment type="caution">
    <text evidence="2">The sequence shown here is derived from an EMBL/GenBank/DDBJ whole genome shotgun (WGS) entry which is preliminary data.</text>
</comment>
<evidence type="ECO:0000256" key="1">
    <source>
        <dbReference type="SAM" id="MobiDB-lite"/>
    </source>
</evidence>
<name>A0A4Y9YPL7_9AGAM</name>
<feature type="compositionally biased region" description="Basic residues" evidence="1">
    <location>
        <begin position="353"/>
        <end position="375"/>
    </location>
</feature>